<name>A0ABM8RQN5_9BACT</name>
<keyword evidence="3" id="KW-0804">Transcription</keyword>
<evidence type="ECO:0000259" key="6">
    <source>
        <dbReference type="PROSITE" id="PS50110"/>
    </source>
</evidence>
<dbReference type="Gene3D" id="1.10.10.10">
    <property type="entry name" value="Winged helix-like DNA-binding domain superfamily/Winged helix DNA-binding domain"/>
    <property type="match status" value="1"/>
</dbReference>
<feature type="modified residue" description="4-aspartylphosphate" evidence="4">
    <location>
        <position position="63"/>
    </location>
</feature>
<dbReference type="Gene3D" id="3.40.50.2300">
    <property type="match status" value="1"/>
</dbReference>
<feature type="domain" description="HTH luxR-type" evidence="5">
    <location>
        <begin position="162"/>
        <end position="227"/>
    </location>
</feature>
<keyword evidence="2" id="KW-0238">DNA-binding</keyword>
<dbReference type="PROSITE" id="PS50043">
    <property type="entry name" value="HTH_LUXR_2"/>
    <property type="match status" value="1"/>
</dbReference>
<evidence type="ECO:0000313" key="7">
    <source>
        <dbReference type="EMBL" id="CAE6766584.1"/>
    </source>
</evidence>
<dbReference type="EMBL" id="CAJNBJ010000017">
    <property type="protein sequence ID" value="CAE6766584.1"/>
    <property type="molecule type" value="Genomic_DNA"/>
</dbReference>
<dbReference type="CDD" id="cd06170">
    <property type="entry name" value="LuxR_C_like"/>
    <property type="match status" value="1"/>
</dbReference>
<dbReference type="PRINTS" id="PR00038">
    <property type="entry name" value="HTHLUXR"/>
</dbReference>
<dbReference type="RefSeq" id="WP_213042953.1">
    <property type="nucleotide sequence ID" value="NZ_CAJNBJ010000017.1"/>
</dbReference>
<gene>
    <name evidence="7" type="ORF">NSPZN2_40071</name>
</gene>
<dbReference type="InterPro" id="IPR036388">
    <property type="entry name" value="WH-like_DNA-bd_sf"/>
</dbReference>
<evidence type="ECO:0000256" key="1">
    <source>
        <dbReference type="ARBA" id="ARBA00023015"/>
    </source>
</evidence>
<keyword evidence="8" id="KW-1185">Reference proteome</keyword>
<evidence type="ECO:0000256" key="4">
    <source>
        <dbReference type="PROSITE-ProRule" id="PRU00169"/>
    </source>
</evidence>
<proteinExistence type="predicted"/>
<dbReference type="Proteomes" id="UP000675880">
    <property type="component" value="Unassembled WGS sequence"/>
</dbReference>
<dbReference type="InterPro" id="IPR000792">
    <property type="entry name" value="Tscrpt_reg_LuxR_C"/>
</dbReference>
<dbReference type="SUPFAM" id="SSF52172">
    <property type="entry name" value="CheY-like"/>
    <property type="match status" value="1"/>
</dbReference>
<comment type="caution">
    <text evidence="7">The sequence shown here is derived from an EMBL/GenBank/DDBJ whole genome shotgun (WGS) entry which is preliminary data.</text>
</comment>
<organism evidence="7 8">
    <name type="scientific">Nitrospira defluvii</name>
    <dbReference type="NCBI Taxonomy" id="330214"/>
    <lineage>
        <taxon>Bacteria</taxon>
        <taxon>Pseudomonadati</taxon>
        <taxon>Nitrospirota</taxon>
        <taxon>Nitrospiria</taxon>
        <taxon>Nitrospirales</taxon>
        <taxon>Nitrospiraceae</taxon>
        <taxon>Nitrospira</taxon>
    </lineage>
</organism>
<dbReference type="PANTHER" id="PTHR44688:SF16">
    <property type="entry name" value="DNA-BINDING TRANSCRIPTIONAL ACTIVATOR DEVR_DOSR"/>
    <property type="match status" value="1"/>
</dbReference>
<evidence type="ECO:0000313" key="8">
    <source>
        <dbReference type="Proteomes" id="UP000675880"/>
    </source>
</evidence>
<keyword evidence="4" id="KW-0597">Phosphoprotein</keyword>
<protein>
    <recommendedName>
        <fullName evidence="9">Response regulator, LuxR family</fullName>
    </recommendedName>
</protein>
<evidence type="ECO:0008006" key="9">
    <source>
        <dbReference type="Google" id="ProtNLM"/>
    </source>
</evidence>
<evidence type="ECO:0000259" key="5">
    <source>
        <dbReference type="PROSITE" id="PS50043"/>
    </source>
</evidence>
<evidence type="ECO:0000256" key="3">
    <source>
        <dbReference type="ARBA" id="ARBA00023163"/>
    </source>
</evidence>
<dbReference type="Pfam" id="PF00196">
    <property type="entry name" value="GerE"/>
    <property type="match status" value="1"/>
</dbReference>
<reference evidence="7 8" key="1">
    <citation type="submission" date="2021-02" db="EMBL/GenBank/DDBJ databases">
        <authorList>
            <person name="Han P."/>
        </authorList>
    </citation>
    <scope>NUCLEOTIDE SEQUENCE [LARGE SCALE GENOMIC DNA]</scope>
    <source>
        <strain evidence="7">Candidatus Nitrospira sp. ZN2</strain>
    </source>
</reference>
<dbReference type="PROSITE" id="PS50110">
    <property type="entry name" value="RESPONSE_REGULATORY"/>
    <property type="match status" value="1"/>
</dbReference>
<dbReference type="SMART" id="SM00421">
    <property type="entry name" value="HTH_LUXR"/>
    <property type="match status" value="1"/>
</dbReference>
<dbReference type="SUPFAM" id="SSF46894">
    <property type="entry name" value="C-terminal effector domain of the bipartite response regulators"/>
    <property type="match status" value="1"/>
</dbReference>
<dbReference type="InterPro" id="IPR016032">
    <property type="entry name" value="Sig_transdc_resp-reg_C-effctor"/>
</dbReference>
<feature type="domain" description="Response regulatory" evidence="6">
    <location>
        <begin position="12"/>
        <end position="127"/>
    </location>
</feature>
<sequence length="235" mass="25821">MRETDAATIQTVVAIISSNYLLRLGLQRIVEAETWIKLIGQTTHGTNLDEVLASNHPTIAILDTENDHVIPELILKIKRAAPAIKVILLSGFEDMERTRQAFASGVDGIVLKVQPSAVLIATIAHLARADEEVPLTFERLGSPRKLSAQAEPPSLLTRAPAQHKRLDGLTEREQEVVRLVSEGLSNKDIADRLCISSITVRHHLTSIFDKLGVSNRQKLLIRAHQNGLTRPPALA</sequence>
<dbReference type="InterPro" id="IPR011006">
    <property type="entry name" value="CheY-like_superfamily"/>
</dbReference>
<dbReference type="InterPro" id="IPR001789">
    <property type="entry name" value="Sig_transdc_resp-reg_receiver"/>
</dbReference>
<accession>A0ABM8RQN5</accession>
<dbReference type="PANTHER" id="PTHR44688">
    <property type="entry name" value="DNA-BINDING TRANSCRIPTIONAL ACTIVATOR DEVR_DOSR"/>
    <property type="match status" value="1"/>
</dbReference>
<evidence type="ECO:0000256" key="2">
    <source>
        <dbReference type="ARBA" id="ARBA00023125"/>
    </source>
</evidence>
<keyword evidence="1" id="KW-0805">Transcription regulation</keyword>
<dbReference type="PROSITE" id="PS00622">
    <property type="entry name" value="HTH_LUXR_1"/>
    <property type="match status" value="1"/>
</dbReference>